<dbReference type="SMR" id="Q5H3D3"/>
<dbReference type="Pfam" id="PF04552">
    <property type="entry name" value="Sigma54_DBD"/>
    <property type="match status" value="1"/>
</dbReference>
<dbReference type="GO" id="GO:0016987">
    <property type="term" value="F:sigma factor activity"/>
    <property type="evidence" value="ECO:0007669"/>
    <property type="project" value="UniProtKB-KW"/>
</dbReference>
<dbReference type="GO" id="GO:0016779">
    <property type="term" value="F:nucleotidyltransferase activity"/>
    <property type="evidence" value="ECO:0007669"/>
    <property type="project" value="UniProtKB-KW"/>
</dbReference>
<keyword evidence="3 10" id="KW-0240">DNA-directed RNA polymerase</keyword>
<dbReference type="Pfam" id="PF00309">
    <property type="entry name" value="Sigma54_AID"/>
    <property type="match status" value="1"/>
</dbReference>
<dbReference type="GO" id="GO:0001216">
    <property type="term" value="F:DNA-binding transcription activator activity"/>
    <property type="evidence" value="ECO:0007669"/>
    <property type="project" value="InterPro"/>
</dbReference>
<evidence type="ECO:0000313" key="14">
    <source>
        <dbReference type="EMBL" id="AAW74538.1"/>
    </source>
</evidence>
<name>Q5H3D3_XANOR</name>
<dbReference type="PROSITE" id="PS50044">
    <property type="entry name" value="SIGMA54_3"/>
    <property type="match status" value="1"/>
</dbReference>
<keyword evidence="9 10" id="KW-0804">Transcription</keyword>
<dbReference type="PIRSF" id="PIRSF000774">
    <property type="entry name" value="RpoN"/>
    <property type="match status" value="1"/>
</dbReference>
<dbReference type="STRING" id="291331.XOO1284"/>
<feature type="compositionally biased region" description="Basic and acidic residues" evidence="11">
    <location>
        <begin position="92"/>
        <end position="102"/>
    </location>
</feature>
<dbReference type="InterPro" id="IPR000394">
    <property type="entry name" value="RNA_pol_sigma_54"/>
</dbReference>
<keyword evidence="4 10" id="KW-0808">Transferase</keyword>
<comment type="function">
    <text evidence="10">Sigma factors are initiation factors that promote the attachment of RNA polymerase to specific initiation sites and are then released.</text>
</comment>
<evidence type="ECO:0000256" key="3">
    <source>
        <dbReference type="ARBA" id="ARBA00022478"/>
    </source>
</evidence>
<dbReference type="Gene3D" id="1.10.10.1330">
    <property type="entry name" value="RNA polymerase sigma-54 factor, core-binding domain"/>
    <property type="match status" value="1"/>
</dbReference>
<dbReference type="KEGG" id="xoo:XOO1284"/>
<evidence type="ECO:0000313" key="15">
    <source>
        <dbReference type="Proteomes" id="UP000006735"/>
    </source>
</evidence>
<keyword evidence="8 10" id="KW-0238">DNA-binding</keyword>
<proteinExistence type="inferred from homology"/>
<dbReference type="EMBL" id="AE013598">
    <property type="protein sequence ID" value="AAW74538.1"/>
    <property type="molecule type" value="Genomic_DNA"/>
</dbReference>
<evidence type="ECO:0000256" key="8">
    <source>
        <dbReference type="ARBA" id="ARBA00023125"/>
    </source>
</evidence>
<dbReference type="PROSITE" id="PS00718">
    <property type="entry name" value="SIGMA54_2"/>
    <property type="match status" value="1"/>
</dbReference>
<keyword evidence="6 10" id="KW-0805">Transcription regulation</keyword>
<comment type="similarity">
    <text evidence="1 10">Belongs to the sigma-54 factor family.</text>
</comment>
<dbReference type="InterPro" id="IPR007046">
    <property type="entry name" value="RNA_pol_sigma_54_core-bd"/>
</dbReference>
<dbReference type="PRINTS" id="PR00045">
    <property type="entry name" value="SIGMA54FCT"/>
</dbReference>
<dbReference type="NCBIfam" id="TIGR02395">
    <property type="entry name" value="rpoN_sigma"/>
    <property type="match status" value="1"/>
</dbReference>
<sequence length="499" mass="54357">MKLSAFERAAEQTLFSVSARMKARLQTSLAQQLVMTPQLRQAIKLLQMSTTELEVEIAEAVETNPLLEWADEAAHAASDTAVESSPSASTEESQREEAAPAERDDDWSQDELQWTGSGSGGSFDDDESGGAAERVAESETLADHLLWQLHLSPLSPRDRQIGAILIDALDEDGYLREPLSAILETLALGAVVDEADVLTVLHQIQRFDPVGVGARTLGECLALQLAVLDPATPGRELALQIVAGPLERLPRSGVAGLAHELKRSAADVEQAVQLVRSVDPRPGKQIGDLSQDTYVVPDCVIWRQRGVWRASLAGRAQPKVTIHRGYENLIRSCGESDAGYLRGQLQEARWLLKSLEARGETLLRVVRCLLQHQAGFLEFGAQALRPLTLREIAGELGLHESTISRAISRKYVRTPRGTIALRSFFASGIDTDSGGEASSTAIQAMIRRLIDAENPRKPLSDAKLADLLKTSGVPVARRTVAKYREAMNISASHERVRIA</sequence>
<feature type="compositionally biased region" description="Low complexity" evidence="11">
    <location>
        <begin position="75"/>
        <end position="84"/>
    </location>
</feature>
<feature type="domain" description="RNA polymerase sigma factor 54 DNA-binding" evidence="12">
    <location>
        <begin position="340"/>
        <end position="496"/>
    </location>
</feature>
<dbReference type="InterPro" id="IPR038709">
    <property type="entry name" value="RpoN_core-bd_sf"/>
</dbReference>
<dbReference type="PROSITE" id="PS00717">
    <property type="entry name" value="SIGMA54_1"/>
    <property type="match status" value="1"/>
</dbReference>
<gene>
    <name evidence="14" type="primary">rpoN</name>
    <name evidence="14" type="ordered locus">XOO1284</name>
</gene>
<dbReference type="InterPro" id="IPR007634">
    <property type="entry name" value="RNA_pol_sigma_54_DNA-bd"/>
</dbReference>
<keyword evidence="15" id="KW-1185">Reference proteome</keyword>
<feature type="region of interest" description="Disordered" evidence="11">
    <location>
        <begin position="74"/>
        <end position="135"/>
    </location>
</feature>
<dbReference type="GO" id="GO:0003677">
    <property type="term" value="F:DNA binding"/>
    <property type="evidence" value="ECO:0007669"/>
    <property type="project" value="UniProtKB-KW"/>
</dbReference>
<dbReference type="GO" id="GO:0006352">
    <property type="term" value="P:DNA-templated transcription initiation"/>
    <property type="evidence" value="ECO:0007669"/>
    <property type="project" value="InterPro"/>
</dbReference>
<dbReference type="Gene3D" id="1.10.10.60">
    <property type="entry name" value="Homeodomain-like"/>
    <property type="match status" value="1"/>
</dbReference>
<accession>Q5H3D3</accession>
<dbReference type="HOGENOM" id="CLU_020569_0_1_6"/>
<feature type="domain" description="RNA polymerase sigma factor 54 core-binding" evidence="13">
    <location>
        <begin position="133"/>
        <end position="326"/>
    </location>
</feature>
<dbReference type="Pfam" id="PF04963">
    <property type="entry name" value="Sigma54_CBD"/>
    <property type="match status" value="1"/>
</dbReference>
<dbReference type="NCBIfam" id="NF009118">
    <property type="entry name" value="PRK12469.1"/>
    <property type="match status" value="1"/>
</dbReference>
<evidence type="ECO:0000256" key="1">
    <source>
        <dbReference type="ARBA" id="ARBA00008798"/>
    </source>
</evidence>
<evidence type="ECO:0000256" key="11">
    <source>
        <dbReference type="SAM" id="MobiDB-lite"/>
    </source>
</evidence>
<evidence type="ECO:0000256" key="5">
    <source>
        <dbReference type="ARBA" id="ARBA00022695"/>
    </source>
</evidence>
<evidence type="ECO:0000256" key="9">
    <source>
        <dbReference type="ARBA" id="ARBA00023163"/>
    </source>
</evidence>
<evidence type="ECO:0000256" key="6">
    <source>
        <dbReference type="ARBA" id="ARBA00023015"/>
    </source>
</evidence>
<keyword evidence="7 10" id="KW-0731">Sigma factor</keyword>
<protein>
    <recommendedName>
        <fullName evidence="2 10">RNA polymerase sigma-54 factor</fullName>
    </recommendedName>
</protein>
<dbReference type="NCBIfam" id="NF004595">
    <property type="entry name" value="PRK05932.1-2"/>
    <property type="match status" value="1"/>
</dbReference>
<keyword evidence="5 10" id="KW-0548">Nucleotidyltransferase</keyword>
<dbReference type="PANTHER" id="PTHR32248">
    <property type="entry name" value="RNA POLYMERASE SIGMA-54 FACTOR"/>
    <property type="match status" value="1"/>
</dbReference>
<evidence type="ECO:0000256" key="7">
    <source>
        <dbReference type="ARBA" id="ARBA00023082"/>
    </source>
</evidence>
<evidence type="ECO:0000259" key="13">
    <source>
        <dbReference type="Pfam" id="PF04963"/>
    </source>
</evidence>
<dbReference type="AlphaFoldDB" id="Q5H3D3"/>
<dbReference type="PANTHER" id="PTHR32248:SF4">
    <property type="entry name" value="RNA POLYMERASE SIGMA-54 FACTOR"/>
    <property type="match status" value="1"/>
</dbReference>
<evidence type="ECO:0000256" key="10">
    <source>
        <dbReference type="PIRNR" id="PIRNR000774"/>
    </source>
</evidence>
<reference evidence="14 15" key="1">
    <citation type="journal article" date="2005" name="Nucleic Acids Res.">
        <title>The genome sequence of Xanthomonas oryzae pathovar oryzae KACC10331, the bacterial blight pathogen of rice.</title>
        <authorList>
            <person name="Lee B.M."/>
            <person name="Park Y.J."/>
            <person name="Park D.S."/>
            <person name="Kang H.W."/>
            <person name="Kim J.G."/>
            <person name="Song E.S."/>
            <person name="Park I.C."/>
            <person name="Yoon U.H."/>
            <person name="Hahn J.H."/>
            <person name="Koo B.S."/>
            <person name="Lee G.B."/>
            <person name="Kim H."/>
            <person name="Park H.S."/>
            <person name="Yoon K.O."/>
            <person name="Kim J.H."/>
            <person name="Jung C.H."/>
            <person name="Koh N.H."/>
            <person name="Seo J.S."/>
            <person name="Go S.J."/>
        </authorList>
    </citation>
    <scope>NUCLEOTIDE SEQUENCE [LARGE SCALE GENOMIC DNA]</scope>
    <source>
        <strain evidence="15">KACC10331 / KXO85</strain>
    </source>
</reference>
<evidence type="ECO:0000259" key="12">
    <source>
        <dbReference type="Pfam" id="PF04552"/>
    </source>
</evidence>
<evidence type="ECO:0000256" key="2">
    <source>
        <dbReference type="ARBA" id="ARBA00019942"/>
    </source>
</evidence>
<evidence type="ECO:0000256" key="4">
    <source>
        <dbReference type="ARBA" id="ARBA00022679"/>
    </source>
</evidence>
<dbReference type="Proteomes" id="UP000006735">
    <property type="component" value="Chromosome"/>
</dbReference>
<organism evidence="14 15">
    <name type="scientific">Xanthomonas oryzae pv. oryzae (strain KACC10331 / KXO85)</name>
    <dbReference type="NCBI Taxonomy" id="291331"/>
    <lineage>
        <taxon>Bacteria</taxon>
        <taxon>Pseudomonadati</taxon>
        <taxon>Pseudomonadota</taxon>
        <taxon>Gammaproteobacteria</taxon>
        <taxon>Lysobacterales</taxon>
        <taxon>Lysobacteraceae</taxon>
        <taxon>Xanthomonas</taxon>
    </lineage>
</organism>
<dbReference type="GO" id="GO:0000428">
    <property type="term" value="C:DNA-directed RNA polymerase complex"/>
    <property type="evidence" value="ECO:0007669"/>
    <property type="project" value="UniProtKB-KW"/>
</dbReference>